<comment type="caution">
    <text evidence="1">The sequence shown here is derived from an EMBL/GenBank/DDBJ whole genome shotgun (WGS) entry which is preliminary data.</text>
</comment>
<protein>
    <submittedName>
        <fullName evidence="1">Uncharacterized protein</fullName>
    </submittedName>
</protein>
<sequence length="437" mass="48607">MAIRLKPRSALQRSGWVPIPSNRSILVSVADRPALATIEPLLTALRRERISVLFIPGNPQVKQELITRFGDAAVIDAPWNNRVSSVIFLLMSRARLLIGAGRIDALPKRLVREAYLMGIGVAFIAGDRSDADAPDTTRLTAVDMWLAQSAEVEKALQARGVAPDRIVLAPMGDPASLDLQSATMQRLNFLLARRPPARNPLQALVAGWLDKPAGRHLLKLRTERIETLDELSATLKHPHAILCLGNGPSSEDPALAQQSHDCLFRVNHRWLKRGLYADPQVVFTGQKRTLFTLRSRPIFAFQTRRAEALLVTHQIFNPLCRHMRFVTLERLQILGQLDWDGVRPTNGATMLAVAVALQPKRLVISGIDLFEDPAGAYPGDTQTPNDYVVVHERTSELDFILDTLERFEGELVILSKPLAEKWASRSSDGRKSRQSPE</sequence>
<dbReference type="Proteomes" id="UP000616151">
    <property type="component" value="Unassembled WGS sequence"/>
</dbReference>
<accession>A0ACC5RD27</accession>
<proteinExistence type="predicted"/>
<reference evidence="1" key="1">
    <citation type="submission" date="2021-01" db="EMBL/GenBank/DDBJ databases">
        <authorList>
            <person name="Sun Q."/>
        </authorList>
    </citation>
    <scope>NUCLEOTIDE SEQUENCE</scope>
    <source>
        <strain evidence="1">YIM B02566</strain>
    </source>
</reference>
<name>A0ACC5RD27_9HYPH</name>
<keyword evidence="2" id="KW-1185">Reference proteome</keyword>
<evidence type="ECO:0000313" key="2">
    <source>
        <dbReference type="Proteomes" id="UP000616151"/>
    </source>
</evidence>
<organism evidence="1 2">
    <name type="scientific">Taklimakanibacter albus</name>
    <dbReference type="NCBI Taxonomy" id="2800327"/>
    <lineage>
        <taxon>Bacteria</taxon>
        <taxon>Pseudomonadati</taxon>
        <taxon>Pseudomonadota</taxon>
        <taxon>Alphaproteobacteria</taxon>
        <taxon>Hyphomicrobiales</taxon>
        <taxon>Aestuariivirgaceae</taxon>
        <taxon>Taklimakanibacter</taxon>
    </lineage>
</organism>
<dbReference type="EMBL" id="JAENHL010000008">
    <property type="protein sequence ID" value="MBK1870601.1"/>
    <property type="molecule type" value="Genomic_DNA"/>
</dbReference>
<evidence type="ECO:0000313" key="1">
    <source>
        <dbReference type="EMBL" id="MBK1870601.1"/>
    </source>
</evidence>
<gene>
    <name evidence="1" type="ORF">JHL16_29825</name>
</gene>